<keyword evidence="3" id="KW-1185">Reference proteome</keyword>
<feature type="compositionally biased region" description="Polar residues" evidence="1">
    <location>
        <begin position="165"/>
        <end position="181"/>
    </location>
</feature>
<name>A0ABP1QIZ0_9HEXA</name>
<sequence length="239" mass="26374">MNKLHNLYYPEFNKTFADTLTVPDFSSYSVVGSPDGANLASFEQVKGVGLPDLLSYMVWMYTANFSFQRKPEMANFYDQAQAIWNALDTMLDKDPEGYKKFISEQLREGESVLKTDKASETGASSSFIDKLQKTSPKCSSGKDKKMAKNIDSNLNAGPGKRVSVSELTKSNSQASHTNSLTDDAICGANSLLAQMVISKPDPDVDEEESEIALSELKIPTDPRTPTLVNPKRKPLIEEL</sequence>
<feature type="compositionally biased region" description="Polar residues" evidence="1">
    <location>
        <begin position="124"/>
        <end position="138"/>
    </location>
</feature>
<organism evidence="2 3">
    <name type="scientific">Orchesella dallaii</name>
    <dbReference type="NCBI Taxonomy" id="48710"/>
    <lineage>
        <taxon>Eukaryota</taxon>
        <taxon>Metazoa</taxon>
        <taxon>Ecdysozoa</taxon>
        <taxon>Arthropoda</taxon>
        <taxon>Hexapoda</taxon>
        <taxon>Collembola</taxon>
        <taxon>Entomobryomorpha</taxon>
        <taxon>Entomobryoidea</taxon>
        <taxon>Orchesellidae</taxon>
        <taxon>Orchesellinae</taxon>
        <taxon>Orchesella</taxon>
    </lineage>
</organism>
<dbReference type="EMBL" id="CAXLJM020000033">
    <property type="protein sequence ID" value="CAL8101125.1"/>
    <property type="molecule type" value="Genomic_DNA"/>
</dbReference>
<feature type="region of interest" description="Disordered" evidence="1">
    <location>
        <begin position="213"/>
        <end position="239"/>
    </location>
</feature>
<comment type="caution">
    <text evidence="2">The sequence shown here is derived from an EMBL/GenBank/DDBJ whole genome shotgun (WGS) entry which is preliminary data.</text>
</comment>
<evidence type="ECO:0000256" key="1">
    <source>
        <dbReference type="SAM" id="MobiDB-lite"/>
    </source>
</evidence>
<gene>
    <name evidence="2" type="ORF">ODALV1_LOCUS10739</name>
</gene>
<dbReference type="Proteomes" id="UP001642540">
    <property type="component" value="Unassembled WGS sequence"/>
</dbReference>
<reference evidence="2 3" key="1">
    <citation type="submission" date="2024-08" db="EMBL/GenBank/DDBJ databases">
        <authorList>
            <person name="Cucini C."/>
            <person name="Frati F."/>
        </authorList>
    </citation>
    <scope>NUCLEOTIDE SEQUENCE [LARGE SCALE GENOMIC DNA]</scope>
</reference>
<evidence type="ECO:0000313" key="3">
    <source>
        <dbReference type="Proteomes" id="UP001642540"/>
    </source>
</evidence>
<accession>A0ABP1QIZ0</accession>
<evidence type="ECO:0000313" key="2">
    <source>
        <dbReference type="EMBL" id="CAL8101125.1"/>
    </source>
</evidence>
<proteinExistence type="predicted"/>
<protein>
    <submittedName>
        <fullName evidence="2">Uncharacterized protein</fullName>
    </submittedName>
</protein>
<feature type="region of interest" description="Disordered" evidence="1">
    <location>
        <begin position="124"/>
        <end position="181"/>
    </location>
</feature>